<dbReference type="EMBL" id="NBIV01000208">
    <property type="protein sequence ID" value="PXF41581.1"/>
    <property type="molecule type" value="Genomic_DNA"/>
</dbReference>
<sequence length="167" mass="19144">MQCHTHTLRRKRRRKTTATWTDLMCASPRFLSALEHPLGRNPPGIVSERMEDQYVATAVVQQGEENSEAHPPTPDDHLRDVQQAKNERRNSGEVYRPEYLFLSDSEQDNRSSGSNAEKDTEEHVLLPTSPTEEPEDRSLFHEVRRKSFLIYSWTNLLGVVAVCGSVR</sequence>
<feature type="region of interest" description="Disordered" evidence="1">
    <location>
        <begin position="61"/>
        <end position="138"/>
    </location>
</feature>
<evidence type="ECO:0000313" key="2">
    <source>
        <dbReference type="EMBL" id="PXF41581.1"/>
    </source>
</evidence>
<evidence type="ECO:0000256" key="1">
    <source>
        <dbReference type="SAM" id="MobiDB-lite"/>
    </source>
</evidence>
<reference evidence="2 3" key="1">
    <citation type="journal article" date="2018" name="Mol. Biol. Evol.">
        <title>Analysis of the draft genome of the red seaweed Gracilariopsis chorda provides insights into genome size evolution in Rhodophyta.</title>
        <authorList>
            <person name="Lee J."/>
            <person name="Yang E.C."/>
            <person name="Graf L."/>
            <person name="Yang J.H."/>
            <person name="Qiu H."/>
            <person name="Zel Zion U."/>
            <person name="Chan C.X."/>
            <person name="Stephens T.G."/>
            <person name="Weber A.P.M."/>
            <person name="Boo G.H."/>
            <person name="Boo S.M."/>
            <person name="Kim K.M."/>
            <person name="Shin Y."/>
            <person name="Jung M."/>
            <person name="Lee S.J."/>
            <person name="Yim H.S."/>
            <person name="Lee J.H."/>
            <person name="Bhattacharya D."/>
            <person name="Yoon H.S."/>
        </authorList>
    </citation>
    <scope>NUCLEOTIDE SEQUENCE [LARGE SCALE GENOMIC DNA]</scope>
    <source>
        <strain evidence="2 3">SKKU-2015</strain>
        <tissue evidence="2">Whole body</tissue>
    </source>
</reference>
<organism evidence="2 3">
    <name type="scientific">Gracilariopsis chorda</name>
    <dbReference type="NCBI Taxonomy" id="448386"/>
    <lineage>
        <taxon>Eukaryota</taxon>
        <taxon>Rhodophyta</taxon>
        <taxon>Florideophyceae</taxon>
        <taxon>Rhodymeniophycidae</taxon>
        <taxon>Gracilariales</taxon>
        <taxon>Gracilariaceae</taxon>
        <taxon>Gracilariopsis</taxon>
    </lineage>
</organism>
<comment type="caution">
    <text evidence="2">The sequence shown here is derived from an EMBL/GenBank/DDBJ whole genome shotgun (WGS) entry which is preliminary data.</text>
</comment>
<keyword evidence="3" id="KW-1185">Reference proteome</keyword>
<proteinExistence type="predicted"/>
<evidence type="ECO:0000313" key="3">
    <source>
        <dbReference type="Proteomes" id="UP000247409"/>
    </source>
</evidence>
<feature type="compositionally biased region" description="Basic and acidic residues" evidence="1">
    <location>
        <begin position="73"/>
        <end position="91"/>
    </location>
</feature>
<dbReference type="AlphaFoldDB" id="A0A2V3IHN9"/>
<accession>A0A2V3IHN9</accession>
<dbReference type="Proteomes" id="UP000247409">
    <property type="component" value="Unassembled WGS sequence"/>
</dbReference>
<gene>
    <name evidence="2" type="ORF">BWQ96_08695</name>
</gene>
<name>A0A2V3IHN9_9FLOR</name>
<protein>
    <submittedName>
        <fullName evidence="2">Uncharacterized protein</fullName>
    </submittedName>
</protein>